<gene>
    <name evidence="1" type="ORF">DZC72_03970</name>
</gene>
<proteinExistence type="predicted"/>
<dbReference type="Proteomes" id="UP000286990">
    <property type="component" value="Unassembled WGS sequence"/>
</dbReference>
<evidence type="ECO:0000313" key="2">
    <source>
        <dbReference type="Proteomes" id="UP000286990"/>
    </source>
</evidence>
<protein>
    <submittedName>
        <fullName evidence="1">Uncharacterized protein</fullName>
    </submittedName>
</protein>
<reference evidence="2" key="2">
    <citation type="submission" date="2018-12" db="EMBL/GenBank/DDBJ databases">
        <title>Maribacter lutimaris sp. nov., isolated from marine sediment.</title>
        <authorList>
            <person name="Kim K.K."/>
        </authorList>
    </citation>
    <scope>NUCLEOTIDE SEQUENCE [LARGE SCALE GENOMIC DNA]</scope>
    <source>
        <strain evidence="2">PoM-212</strain>
    </source>
</reference>
<reference evidence="2" key="1">
    <citation type="submission" date="2018-08" db="EMBL/GenBank/DDBJ databases">
        <authorList>
            <person name="Khan S.A."/>
            <person name="J S.E."/>
        </authorList>
    </citation>
    <scope>NUCLEOTIDE SEQUENCE [LARGE SCALE GENOMIC DNA]</scope>
    <source>
        <strain evidence="2">PoM-212</strain>
    </source>
</reference>
<accession>A0A3R8Q0I4</accession>
<keyword evidence="2" id="KW-1185">Reference proteome</keyword>
<organism evidence="1 2">
    <name type="scientific">Maribacter algicola</name>
    <dbReference type="NCBI Taxonomy" id="2498892"/>
    <lineage>
        <taxon>Bacteria</taxon>
        <taxon>Pseudomonadati</taxon>
        <taxon>Bacteroidota</taxon>
        <taxon>Flavobacteriia</taxon>
        <taxon>Flavobacteriales</taxon>
        <taxon>Flavobacteriaceae</taxon>
        <taxon>Maribacter</taxon>
    </lineage>
</organism>
<dbReference type="AlphaFoldDB" id="A0A3R8Q0I4"/>
<comment type="caution">
    <text evidence="1">The sequence shown here is derived from an EMBL/GenBank/DDBJ whole genome shotgun (WGS) entry which is preliminary data.</text>
</comment>
<dbReference type="EMBL" id="QUSX01000001">
    <property type="protein sequence ID" value="RRQ49756.1"/>
    <property type="molecule type" value="Genomic_DNA"/>
</dbReference>
<name>A0A3R8Q0I4_9FLAO</name>
<dbReference type="OrthoDB" id="881095at2"/>
<sequence>MRIIENNKSVFENKKSLRKLIDSHLEPLLTERRKNQQKILEICHVGKFLMFFENDFEISKVTEKPDFILTNGTELVGLEHQILVDNKSKEREGFFKNIFDLAELELKKDNSLPNFLANCYLLPYVNFKLSEKEELIATVVRVVKKYVLTDILEENPLIERIWKMPHSGINISESLGAWWQKDLTNEILIKAVSKKEKLISKYKENSTEKQWLLIVIGSNGDSSYLIDRNIKYSVKSEFDKVFVLEDFNNNLYEIK</sequence>
<evidence type="ECO:0000313" key="1">
    <source>
        <dbReference type="EMBL" id="RRQ49756.1"/>
    </source>
</evidence>
<dbReference type="RefSeq" id="WP_125221574.1">
    <property type="nucleotide sequence ID" value="NZ_QUSX01000001.1"/>
</dbReference>